<feature type="signal peptide" evidence="1">
    <location>
        <begin position="1"/>
        <end position="19"/>
    </location>
</feature>
<keyword evidence="1" id="KW-0732">Signal</keyword>
<dbReference type="Proteomes" id="UP000752696">
    <property type="component" value="Unassembled WGS sequence"/>
</dbReference>
<dbReference type="OrthoDB" id="7610624at2759"/>
<reference evidence="2" key="1">
    <citation type="submission" date="2020-07" db="EMBL/GenBank/DDBJ databases">
        <authorList>
            <person name="Nazaruddin N."/>
        </authorList>
    </citation>
    <scope>NUCLEOTIDE SEQUENCE</scope>
</reference>
<sequence length="140" mass="15761">GLGKRIATWNSLLVTTVLSKVTSDTVWQWQLTLKDKEMPTYTELLEFLEKRANCCVIKQKIPIKQSGSDRTRPPRQSTFVTKTAVPGLRRHTRSLGMSKVQRQGVTACAIVTQSSSVNQGRAEFATDDITRCYTCPEKQQ</sequence>
<organism evidence="2 3">
    <name type="scientific">Heterotrigona itama</name>
    <dbReference type="NCBI Taxonomy" id="395501"/>
    <lineage>
        <taxon>Eukaryota</taxon>
        <taxon>Metazoa</taxon>
        <taxon>Ecdysozoa</taxon>
        <taxon>Arthropoda</taxon>
        <taxon>Hexapoda</taxon>
        <taxon>Insecta</taxon>
        <taxon>Pterygota</taxon>
        <taxon>Neoptera</taxon>
        <taxon>Endopterygota</taxon>
        <taxon>Hymenoptera</taxon>
        <taxon>Apocrita</taxon>
        <taxon>Aculeata</taxon>
        <taxon>Apoidea</taxon>
        <taxon>Anthophila</taxon>
        <taxon>Apidae</taxon>
        <taxon>Heterotrigona</taxon>
    </lineage>
</organism>
<feature type="chain" id="PRO_5027906319" evidence="1">
    <location>
        <begin position="20"/>
        <end position="140"/>
    </location>
</feature>
<gene>
    <name evidence="2" type="ORF">MHI_LOCUS55341</name>
</gene>
<evidence type="ECO:0000256" key="1">
    <source>
        <dbReference type="SAM" id="SignalP"/>
    </source>
</evidence>
<evidence type="ECO:0000313" key="3">
    <source>
        <dbReference type="Proteomes" id="UP000752696"/>
    </source>
</evidence>
<dbReference type="EMBL" id="CAJDYZ010000841">
    <property type="protein sequence ID" value="CAD1468599.1"/>
    <property type="molecule type" value="Genomic_DNA"/>
</dbReference>
<feature type="non-terminal residue" evidence="2">
    <location>
        <position position="1"/>
    </location>
</feature>
<proteinExistence type="predicted"/>
<protein>
    <submittedName>
        <fullName evidence="2">Uncharacterized protein</fullName>
    </submittedName>
</protein>
<name>A0A6V7GTW8_9HYME</name>
<comment type="caution">
    <text evidence="2">The sequence shown here is derived from an EMBL/GenBank/DDBJ whole genome shotgun (WGS) entry which is preliminary data.</text>
</comment>
<dbReference type="AlphaFoldDB" id="A0A6V7GTW8"/>
<accession>A0A6V7GTW8</accession>
<keyword evidence="3" id="KW-1185">Reference proteome</keyword>
<evidence type="ECO:0000313" key="2">
    <source>
        <dbReference type="EMBL" id="CAD1468599.1"/>
    </source>
</evidence>